<proteinExistence type="predicted"/>
<protein>
    <submittedName>
        <fullName evidence="1">Uncharacterized protein</fullName>
    </submittedName>
</protein>
<name>A0A383CYM7_9ZZZZ</name>
<sequence>MTLDEHKITRIESFTFRREFPRYMGNNAKVGPHGKTGIEKIRRIHSNQGAIGIGRSSAPDESIYCFIGCSVGDLFDPAIGTVVEAGFLDA</sequence>
<accession>A0A383CYM7</accession>
<dbReference type="Gene3D" id="3.30.390.10">
    <property type="entry name" value="Enolase-like, N-terminal domain"/>
    <property type="match status" value="1"/>
</dbReference>
<gene>
    <name evidence="1" type="ORF">METZ01_LOCUS490261</name>
</gene>
<reference evidence="1" key="1">
    <citation type="submission" date="2018-05" db="EMBL/GenBank/DDBJ databases">
        <authorList>
            <person name="Lanie J.A."/>
            <person name="Ng W.-L."/>
            <person name="Kazmierczak K.M."/>
            <person name="Andrzejewski T.M."/>
            <person name="Davidsen T.M."/>
            <person name="Wayne K.J."/>
            <person name="Tettelin H."/>
            <person name="Glass J.I."/>
            <person name="Rusch D."/>
            <person name="Podicherti R."/>
            <person name="Tsui H.-C.T."/>
            <person name="Winkler M.E."/>
        </authorList>
    </citation>
    <scope>NUCLEOTIDE SEQUENCE</scope>
</reference>
<dbReference type="EMBL" id="UINC01212882">
    <property type="protein sequence ID" value="SVE37407.1"/>
    <property type="molecule type" value="Genomic_DNA"/>
</dbReference>
<feature type="non-terminal residue" evidence="1">
    <location>
        <position position="90"/>
    </location>
</feature>
<dbReference type="AlphaFoldDB" id="A0A383CYM7"/>
<evidence type="ECO:0000313" key="1">
    <source>
        <dbReference type="EMBL" id="SVE37407.1"/>
    </source>
</evidence>
<dbReference type="InterPro" id="IPR029017">
    <property type="entry name" value="Enolase-like_N"/>
</dbReference>
<organism evidence="1">
    <name type="scientific">marine metagenome</name>
    <dbReference type="NCBI Taxonomy" id="408172"/>
    <lineage>
        <taxon>unclassified sequences</taxon>
        <taxon>metagenomes</taxon>
        <taxon>ecological metagenomes</taxon>
    </lineage>
</organism>